<dbReference type="InterPro" id="IPR000182">
    <property type="entry name" value="GNAT_dom"/>
</dbReference>
<dbReference type="AlphaFoldDB" id="A0A6M0RU11"/>
<evidence type="ECO:0000313" key="3">
    <source>
        <dbReference type="Proteomes" id="UP000481033"/>
    </source>
</evidence>
<gene>
    <name evidence="2" type="ORF">DXZ20_26765</name>
</gene>
<dbReference type="EMBL" id="QXHD01000004">
    <property type="protein sequence ID" value="NEZ59181.1"/>
    <property type="molecule type" value="Genomic_DNA"/>
</dbReference>
<dbReference type="Pfam" id="PF13302">
    <property type="entry name" value="Acetyltransf_3"/>
    <property type="match status" value="1"/>
</dbReference>
<dbReference type="GO" id="GO:0008999">
    <property type="term" value="F:protein-N-terminal-alanine acetyltransferase activity"/>
    <property type="evidence" value="ECO:0007669"/>
    <property type="project" value="TreeGrafter"/>
</dbReference>
<dbReference type="InterPro" id="IPR016181">
    <property type="entry name" value="Acyl_CoA_acyltransferase"/>
</dbReference>
<organism evidence="2 3">
    <name type="scientific">Adonisia turfae CCMR0081</name>
    <dbReference type="NCBI Taxonomy" id="2292702"/>
    <lineage>
        <taxon>Bacteria</taxon>
        <taxon>Bacillati</taxon>
        <taxon>Cyanobacteriota</taxon>
        <taxon>Adonisia</taxon>
        <taxon>Adonisia turfae</taxon>
    </lineage>
</organism>
<dbReference type="InterPro" id="IPR051908">
    <property type="entry name" value="Ribosomal_N-acetyltransferase"/>
</dbReference>
<dbReference type="PANTHER" id="PTHR43441">
    <property type="entry name" value="RIBOSOMAL-PROTEIN-SERINE ACETYLTRANSFERASE"/>
    <property type="match status" value="1"/>
</dbReference>
<reference evidence="2 3" key="1">
    <citation type="journal article" date="2020" name="Microb. Ecol.">
        <title>Ecogenomics of the Marine Benthic Filamentous Cyanobacterium Adonisia.</title>
        <authorList>
            <person name="Walter J.M."/>
            <person name="Coutinho F.H."/>
            <person name="Leomil L."/>
            <person name="Hargreaves P.I."/>
            <person name="Campeao M.E."/>
            <person name="Vieira V.V."/>
            <person name="Silva B.S."/>
            <person name="Fistarol G.O."/>
            <person name="Salomon P.S."/>
            <person name="Sawabe T."/>
            <person name="Mino S."/>
            <person name="Hosokawa M."/>
            <person name="Miyashita H."/>
            <person name="Maruyama F."/>
            <person name="van Verk M.C."/>
            <person name="Dutilh B.E."/>
            <person name="Thompson C.C."/>
            <person name="Thompson F.L."/>
        </authorList>
    </citation>
    <scope>NUCLEOTIDE SEQUENCE [LARGE SCALE GENOMIC DNA]</scope>
    <source>
        <strain evidence="2 3">CCMR0081</strain>
    </source>
</reference>
<evidence type="ECO:0000313" key="2">
    <source>
        <dbReference type="EMBL" id="NEZ59181.1"/>
    </source>
</evidence>
<comment type="caution">
    <text evidence="2">The sequence shown here is derived from an EMBL/GenBank/DDBJ whole genome shotgun (WGS) entry which is preliminary data.</text>
</comment>
<dbReference type="Gene3D" id="3.40.630.30">
    <property type="match status" value="1"/>
</dbReference>
<protein>
    <submittedName>
        <fullName evidence="2">N-acetyltransferase</fullName>
    </submittedName>
</protein>
<dbReference type="RefSeq" id="WP_163666324.1">
    <property type="nucleotide sequence ID" value="NZ_QXHD01000004.1"/>
</dbReference>
<dbReference type="SUPFAM" id="SSF55729">
    <property type="entry name" value="Acyl-CoA N-acyltransferases (Nat)"/>
    <property type="match status" value="1"/>
</dbReference>
<dbReference type="GO" id="GO:0005737">
    <property type="term" value="C:cytoplasm"/>
    <property type="evidence" value="ECO:0007669"/>
    <property type="project" value="TreeGrafter"/>
</dbReference>
<keyword evidence="2" id="KW-0808">Transferase</keyword>
<accession>A0A6M0RU11</accession>
<dbReference type="PROSITE" id="PS51186">
    <property type="entry name" value="GNAT"/>
    <property type="match status" value="1"/>
</dbReference>
<feature type="domain" description="N-acetyltransferase" evidence="1">
    <location>
        <begin position="24"/>
        <end position="167"/>
    </location>
</feature>
<keyword evidence="3" id="KW-1185">Reference proteome</keyword>
<dbReference type="GO" id="GO:1990189">
    <property type="term" value="F:protein N-terminal-serine acetyltransferase activity"/>
    <property type="evidence" value="ECO:0007669"/>
    <property type="project" value="TreeGrafter"/>
</dbReference>
<dbReference type="Proteomes" id="UP000481033">
    <property type="component" value="Unassembled WGS sequence"/>
</dbReference>
<proteinExistence type="predicted"/>
<sequence>MFSHWIDDRLQLRSLQLTDANELFALTDANRDYLRRWLPWLDRTTTSADTRNFIRNAIEQFGDTEGVVAAICYNNCIAGIIGYNHIDWDNRIGHMGYWLASSHQGKGIMTRSCQYMVDYSFATLYLNRIVICCATGNRRSRAIPERLGFTHEGTACEAEWLYNRFIDHEVYAMLRSHWQRHEEFL</sequence>
<dbReference type="PANTHER" id="PTHR43441:SF12">
    <property type="entry name" value="RIBOSOMAL N-ACETYLTRANSFERASE YDAF-RELATED"/>
    <property type="match status" value="1"/>
</dbReference>
<evidence type="ECO:0000259" key="1">
    <source>
        <dbReference type="PROSITE" id="PS51186"/>
    </source>
</evidence>
<name>A0A6M0RU11_9CYAN</name>